<feature type="domain" description="Transketolase N-terminal" evidence="11">
    <location>
        <begin position="220"/>
        <end position="293"/>
    </location>
</feature>
<evidence type="ECO:0000256" key="5">
    <source>
        <dbReference type="ARBA" id="ARBA00023002"/>
    </source>
</evidence>
<dbReference type="EMBL" id="RCDC01000009">
    <property type="protein sequence ID" value="RLK47265.1"/>
    <property type="molecule type" value="Genomic_DNA"/>
</dbReference>
<evidence type="ECO:0000259" key="11">
    <source>
        <dbReference type="Pfam" id="PF00456"/>
    </source>
</evidence>
<dbReference type="Pfam" id="PF00456">
    <property type="entry name" value="Transketolase_N"/>
    <property type="match status" value="1"/>
</dbReference>
<dbReference type="NCBIfam" id="TIGR00759">
    <property type="entry name" value="aceE"/>
    <property type="match status" value="1"/>
</dbReference>
<dbReference type="Pfam" id="PF22613">
    <property type="entry name" value="Transketolase_C_1"/>
    <property type="match status" value="1"/>
</dbReference>
<dbReference type="InterPro" id="IPR051157">
    <property type="entry name" value="PDH/Transketolase"/>
</dbReference>
<feature type="binding site" evidence="10">
    <location>
        <position position="260"/>
    </location>
    <ligand>
        <name>Mg(2+)</name>
        <dbReference type="ChEBI" id="CHEBI:18420"/>
    </ligand>
</feature>
<keyword evidence="6 9" id="KW-0786">Thiamine pyrophosphate</keyword>
<organism evidence="14 15">
    <name type="scientific">Stenotrophomonas rhizophila</name>
    <dbReference type="NCBI Taxonomy" id="216778"/>
    <lineage>
        <taxon>Bacteria</taxon>
        <taxon>Pseudomonadati</taxon>
        <taxon>Pseudomonadota</taxon>
        <taxon>Gammaproteobacteria</taxon>
        <taxon>Lysobacterales</taxon>
        <taxon>Lysobacteraceae</taxon>
        <taxon>Stenotrophomonas</taxon>
    </lineage>
</organism>
<evidence type="ECO:0000256" key="7">
    <source>
        <dbReference type="ARBA" id="ARBA00023317"/>
    </source>
</evidence>
<feature type="binding site" evidence="10">
    <location>
        <position position="230"/>
    </location>
    <ligand>
        <name>Mg(2+)</name>
        <dbReference type="ChEBI" id="CHEBI:18420"/>
    </ligand>
</feature>
<feature type="binding site" evidence="10">
    <location>
        <position position="262"/>
    </location>
    <ligand>
        <name>Mg(2+)</name>
        <dbReference type="ChEBI" id="CHEBI:18420"/>
    </ligand>
</feature>
<dbReference type="InterPro" id="IPR055152">
    <property type="entry name" value="Transketolase-like_C_2"/>
</dbReference>
<dbReference type="CDD" id="cd02017">
    <property type="entry name" value="TPP_E1_EcPDC_like"/>
    <property type="match status" value="1"/>
</dbReference>
<evidence type="ECO:0000256" key="4">
    <source>
        <dbReference type="ARBA" id="ARBA00017172"/>
    </source>
</evidence>
<evidence type="ECO:0000259" key="13">
    <source>
        <dbReference type="Pfam" id="PF22613"/>
    </source>
</evidence>
<dbReference type="InterPro" id="IPR009014">
    <property type="entry name" value="Transketo_C/PFOR_II"/>
</dbReference>
<comment type="catalytic activity">
    <reaction evidence="8 9">
        <text>N(6)-[(R)-lipoyl]-L-lysyl-[protein] + pyruvate + H(+) = N(6)-[(R)-S(8)-acetyldihydrolipoyl]-L-lysyl-[protein] + CO2</text>
        <dbReference type="Rhea" id="RHEA:19189"/>
        <dbReference type="Rhea" id="RHEA-COMP:10474"/>
        <dbReference type="Rhea" id="RHEA-COMP:10478"/>
        <dbReference type="ChEBI" id="CHEBI:15361"/>
        <dbReference type="ChEBI" id="CHEBI:15378"/>
        <dbReference type="ChEBI" id="CHEBI:16526"/>
        <dbReference type="ChEBI" id="CHEBI:83099"/>
        <dbReference type="ChEBI" id="CHEBI:83111"/>
        <dbReference type="EC" id="1.2.4.1"/>
    </reaction>
</comment>
<dbReference type="PANTHER" id="PTHR43825">
    <property type="entry name" value="PYRUVATE DEHYDROGENASE E1 COMPONENT"/>
    <property type="match status" value="1"/>
</dbReference>
<dbReference type="InterPro" id="IPR035807">
    <property type="entry name" value="PDC_E1_N"/>
</dbReference>
<comment type="cofactor">
    <cofactor evidence="1 9">
        <name>thiamine diphosphate</name>
        <dbReference type="ChEBI" id="CHEBI:58937"/>
    </cofactor>
</comment>
<evidence type="ECO:0000259" key="12">
    <source>
        <dbReference type="Pfam" id="PF17831"/>
    </source>
</evidence>
<evidence type="ECO:0000256" key="3">
    <source>
        <dbReference type="ARBA" id="ARBA00012281"/>
    </source>
</evidence>
<accession>A0A498BU86</accession>
<proteinExistence type="predicted"/>
<keyword evidence="7 9" id="KW-0670">Pyruvate</keyword>
<dbReference type="InterPro" id="IPR004660">
    <property type="entry name" value="PDH_E1"/>
</dbReference>
<dbReference type="InterPro" id="IPR041621">
    <property type="entry name" value="PDH_E1_M"/>
</dbReference>
<sequence>MNPALAPLDTDPQETQEWRESLEAVIHAAGRPRAHYLMDQLTELDTARHGDLHGRVWTAYTNTIPVERQPAYPGDLGIERRLNAMIRWNAMVMVLRAGKHSNVGGHIATYQSAAVLYDVGFDHFFRGRTDTFDGDMIYIQGHSAPGIYGRAFVEGRIAPERMDNFRRESDREGLSSYPHPRLMPDFWQFPTVSMGLGPLTAAYQARYMRYLEYRGLKEHQGRKVWAFLGDGEMDQPESLAAISVAGRERLDNLVFVVNCNLQRLDGPVRGNAKVIQELEGTFRAAGWNVIKVIWGGGWDALLAKDRTGLLRQRMMECVDGDYQTFKSQNGAYVREHFFGRYPELLALVADLSDDEIWALARGGHDPQKVYAAYAQAVAGNGRPSVILAKTVKGFGMGEAGEGQNINHQLKKMSVDAVRAFRDRFDLPVSDDQLEDMPYLRPAPGSAEERYFAQRRQAQGGQLPARVTHVDPLPVPALSAFATQLQGSGERGQSTTMGFVRILTTLLKDPELGKLIIPIVPDESRTFGMEGLFRQIGIHSYLGQLYTPQDAGQLSYYKEAKDGQILQEGINESGAICSWIAAGTAYSNHGLATIPFYIFYSMFGLQRVGDLAWAAADARTRGFLLGATSGRTTLMGEGLQHDDGHSHVLSSVIPSCVSYDPTYNFELAVIIQDGLRRMYVDQEDIYYYITVLNEAYPHPALPAGSEAGILKGLYLLHPAAADSDPALRVQLMGSGAILREVEAAATLLQQDFGIASDVWSATSLTELRRDGLAAERWNLLHPVEEPRVPYVQQCLAAHPGPVIVATDYMKIVGDQIRPFIDGRRFTALGTDGFGRSDTRESLRTFFEVDRHFIVLAALKSLADEGRIERAQLQVAIDRYGIDVEKVDPVSV</sequence>
<feature type="domain" description="Pyruvate dehydrogenase E1 component middle" evidence="12">
    <location>
        <begin position="479"/>
        <end position="698"/>
    </location>
</feature>
<evidence type="ECO:0000256" key="2">
    <source>
        <dbReference type="ARBA" id="ARBA00003157"/>
    </source>
</evidence>
<dbReference type="GO" id="GO:0004739">
    <property type="term" value="F:pyruvate dehydrogenase (acetyl-transferring) activity"/>
    <property type="evidence" value="ECO:0007669"/>
    <property type="project" value="UniProtKB-EC"/>
</dbReference>
<dbReference type="FunFam" id="3.40.50.970:FF:000011">
    <property type="entry name" value="Pyruvate dehydrogenase E1 component"/>
    <property type="match status" value="1"/>
</dbReference>
<evidence type="ECO:0000256" key="10">
    <source>
        <dbReference type="PIRSR" id="PIRSR000156-1"/>
    </source>
</evidence>
<dbReference type="InterPro" id="IPR029061">
    <property type="entry name" value="THDP-binding"/>
</dbReference>
<evidence type="ECO:0000256" key="6">
    <source>
        <dbReference type="ARBA" id="ARBA00023052"/>
    </source>
</evidence>
<dbReference type="RefSeq" id="WP_121044320.1">
    <property type="nucleotide sequence ID" value="NZ_RCDC01000009.1"/>
</dbReference>
<feature type="domain" description="Transketolase-like C-terminal" evidence="13">
    <location>
        <begin position="711"/>
        <end position="848"/>
    </location>
</feature>
<evidence type="ECO:0000313" key="14">
    <source>
        <dbReference type="EMBL" id="RLK47265.1"/>
    </source>
</evidence>
<comment type="caution">
    <text evidence="14">The sequence shown here is derived from an EMBL/GenBank/DDBJ whole genome shotgun (WGS) entry which is preliminary data.</text>
</comment>
<comment type="cofactor">
    <cofactor evidence="10">
        <name>Mg(2+)</name>
        <dbReference type="ChEBI" id="CHEBI:18420"/>
    </cofactor>
</comment>
<reference evidence="14 15" key="1">
    <citation type="submission" date="2018-10" db="EMBL/GenBank/DDBJ databases">
        <title>Comparative analysis of microorganisms from saline springs in Andes Mountain Range, Colombia.</title>
        <authorList>
            <person name="Rubin E."/>
        </authorList>
    </citation>
    <scope>NUCLEOTIDE SEQUENCE [LARGE SCALE GENOMIC DNA]</scope>
    <source>
        <strain evidence="14 15">USBA GBX 843</strain>
    </source>
</reference>
<dbReference type="Proteomes" id="UP000274786">
    <property type="component" value="Unassembled WGS sequence"/>
</dbReference>
<protein>
    <recommendedName>
        <fullName evidence="4 9">Pyruvate dehydrogenase E1 component</fullName>
        <ecNumber evidence="3 9">1.2.4.1</ecNumber>
    </recommendedName>
</protein>
<dbReference type="Gene3D" id="3.40.50.970">
    <property type="match status" value="2"/>
</dbReference>
<keyword evidence="10" id="KW-0460">Magnesium</keyword>
<dbReference type="Pfam" id="PF17831">
    <property type="entry name" value="PDH_E1_M"/>
    <property type="match status" value="1"/>
</dbReference>
<dbReference type="SUPFAM" id="SSF52922">
    <property type="entry name" value="TK C-terminal domain-like"/>
    <property type="match status" value="1"/>
</dbReference>
<gene>
    <name evidence="14" type="ORF">BCL79_3885</name>
</gene>
<name>A0A498BU86_9GAMM</name>
<dbReference type="PANTHER" id="PTHR43825:SF3">
    <property type="entry name" value="PYRUVATE DEHYDROGENASE E1 COMPONENT"/>
    <property type="match status" value="1"/>
</dbReference>
<dbReference type="AlphaFoldDB" id="A0A498BU86"/>
<dbReference type="EC" id="1.2.4.1" evidence="3 9"/>
<dbReference type="OrthoDB" id="9759664at2"/>
<dbReference type="GO" id="GO:0046872">
    <property type="term" value="F:metal ion binding"/>
    <property type="evidence" value="ECO:0007669"/>
    <property type="project" value="UniProtKB-KW"/>
</dbReference>
<keyword evidence="10" id="KW-0479">Metal-binding</keyword>
<dbReference type="Gene3D" id="3.40.50.920">
    <property type="match status" value="1"/>
</dbReference>
<evidence type="ECO:0000256" key="1">
    <source>
        <dbReference type="ARBA" id="ARBA00001964"/>
    </source>
</evidence>
<dbReference type="InterPro" id="IPR005474">
    <property type="entry name" value="Transketolase_N"/>
</dbReference>
<evidence type="ECO:0000256" key="9">
    <source>
        <dbReference type="PIRNR" id="PIRNR000156"/>
    </source>
</evidence>
<keyword evidence="5 9" id="KW-0560">Oxidoreductase</keyword>
<evidence type="ECO:0000313" key="15">
    <source>
        <dbReference type="Proteomes" id="UP000274786"/>
    </source>
</evidence>
<dbReference type="SUPFAM" id="SSF52518">
    <property type="entry name" value="Thiamin diphosphate-binding fold (THDP-binding)"/>
    <property type="match status" value="2"/>
</dbReference>
<evidence type="ECO:0000256" key="8">
    <source>
        <dbReference type="ARBA" id="ARBA00051231"/>
    </source>
</evidence>
<comment type="function">
    <text evidence="2 9">Component of the pyruvate dehydrogenase (PDH) complex, that catalyzes the overall conversion of pyruvate to acetyl-CoA and CO(2).</text>
</comment>
<dbReference type="PIRSF" id="PIRSF000156">
    <property type="entry name" value="Pyruvate_dh_E1"/>
    <property type="match status" value="1"/>
</dbReference>